<name>R0K6A0_ANAPL</name>
<accession>R0K6A0</accession>
<dbReference type="EMBL" id="KB742671">
    <property type="protein sequence ID" value="EOB05696.1"/>
    <property type="molecule type" value="Genomic_DNA"/>
</dbReference>
<evidence type="ECO:0000313" key="3">
    <source>
        <dbReference type="Proteomes" id="UP000296049"/>
    </source>
</evidence>
<reference evidence="3" key="1">
    <citation type="journal article" date="2013" name="Nat. Genet.">
        <title>The duck genome and transcriptome provide insight into an avian influenza virus reservoir species.</title>
        <authorList>
            <person name="Huang Y."/>
            <person name="Li Y."/>
            <person name="Burt D.W."/>
            <person name="Chen H."/>
            <person name="Zhang Y."/>
            <person name="Qian W."/>
            <person name="Kim H."/>
            <person name="Gan S."/>
            <person name="Zhao Y."/>
            <person name="Li J."/>
            <person name="Yi K."/>
            <person name="Feng H."/>
            <person name="Zhu P."/>
            <person name="Li B."/>
            <person name="Liu Q."/>
            <person name="Fairley S."/>
            <person name="Magor K.E."/>
            <person name="Du Z."/>
            <person name="Hu X."/>
            <person name="Goodman L."/>
            <person name="Tafer H."/>
            <person name="Vignal A."/>
            <person name="Lee T."/>
            <person name="Kim K.W."/>
            <person name="Sheng Z."/>
            <person name="An Y."/>
            <person name="Searle S."/>
            <person name="Herrero J."/>
            <person name="Groenen M.A."/>
            <person name="Crooijmans R.P."/>
            <person name="Faraut T."/>
            <person name="Cai Q."/>
            <person name="Webster R.G."/>
            <person name="Aldridge J.R."/>
            <person name="Warren W.C."/>
            <person name="Bartschat S."/>
            <person name="Kehr S."/>
            <person name="Marz M."/>
            <person name="Stadler P.F."/>
            <person name="Smith J."/>
            <person name="Kraus R.H."/>
            <person name="Zhao Y."/>
            <person name="Ren L."/>
            <person name="Fei J."/>
            <person name="Morisson M."/>
            <person name="Kaiser P."/>
            <person name="Griffin D.K."/>
            <person name="Rao M."/>
            <person name="Pitel F."/>
            <person name="Wang J."/>
            <person name="Li N."/>
        </authorList>
    </citation>
    <scope>NUCLEOTIDE SEQUENCE [LARGE SCALE GENOMIC DNA]</scope>
</reference>
<feature type="region of interest" description="Disordered" evidence="1">
    <location>
        <begin position="1"/>
        <end position="65"/>
    </location>
</feature>
<evidence type="ECO:0000313" key="2">
    <source>
        <dbReference type="EMBL" id="EOB05696.1"/>
    </source>
</evidence>
<evidence type="ECO:0000256" key="1">
    <source>
        <dbReference type="SAM" id="MobiDB-lite"/>
    </source>
</evidence>
<dbReference type="AlphaFoldDB" id="R0K6A0"/>
<keyword evidence="3" id="KW-1185">Reference proteome</keyword>
<gene>
    <name evidence="2" type="ORF">Anapl_03570</name>
</gene>
<sequence>GQRLRHFHDNQPHNDLQTEMQLEDYDNKGPGQRHGPFHDHQPYDDLQEQPQLKDFDYVNKGQGQR</sequence>
<organism evidence="2 3">
    <name type="scientific">Anas platyrhynchos</name>
    <name type="common">Mallard</name>
    <name type="synonym">Anas boschas</name>
    <dbReference type="NCBI Taxonomy" id="8839"/>
    <lineage>
        <taxon>Eukaryota</taxon>
        <taxon>Metazoa</taxon>
        <taxon>Chordata</taxon>
        <taxon>Craniata</taxon>
        <taxon>Vertebrata</taxon>
        <taxon>Euteleostomi</taxon>
        <taxon>Archelosauria</taxon>
        <taxon>Archosauria</taxon>
        <taxon>Dinosauria</taxon>
        <taxon>Saurischia</taxon>
        <taxon>Theropoda</taxon>
        <taxon>Coelurosauria</taxon>
        <taxon>Aves</taxon>
        <taxon>Neognathae</taxon>
        <taxon>Galloanserae</taxon>
        <taxon>Anseriformes</taxon>
        <taxon>Anatidae</taxon>
        <taxon>Anatinae</taxon>
        <taxon>Anas</taxon>
    </lineage>
</organism>
<feature type="non-terminal residue" evidence="2">
    <location>
        <position position="1"/>
    </location>
</feature>
<dbReference type="Proteomes" id="UP000296049">
    <property type="component" value="Unassembled WGS sequence"/>
</dbReference>
<protein>
    <submittedName>
        <fullName evidence="2">Uncharacterized protein</fullName>
    </submittedName>
</protein>
<feature type="non-terminal residue" evidence="2">
    <location>
        <position position="65"/>
    </location>
</feature>
<proteinExistence type="predicted"/>